<sequence>MTTIAFVRHGITDWNIKKRAQGHSNNPLNEIGRRQARSVAKRLSDEKWDVIVSSDLLRARETAEIISSYIGKPITFDKRLREIGLGEIQGTTEEERIQKWGKIWRQLDLGVETDQSLGERGIAFVEAMARKYPGKRIIAVSHGIIIGQTLKELFQSDTRDNNLNNTSVTIITKSKGAWRYLLYNCTCHLKTELINEQ</sequence>
<dbReference type="GO" id="GO:0016791">
    <property type="term" value="F:phosphatase activity"/>
    <property type="evidence" value="ECO:0007669"/>
    <property type="project" value="TreeGrafter"/>
</dbReference>
<evidence type="ECO:0000256" key="1">
    <source>
        <dbReference type="PIRSR" id="PIRSR613078-1"/>
    </source>
</evidence>
<dbReference type="Gene3D" id="3.40.50.1240">
    <property type="entry name" value="Phosphoglycerate mutase-like"/>
    <property type="match status" value="1"/>
</dbReference>
<accession>A0A1U9K8V2</accession>
<dbReference type="STRING" id="1471761.B0W44_12465"/>
<feature type="active site" description="Tele-phosphohistidine intermediate" evidence="1">
    <location>
        <position position="9"/>
    </location>
</feature>
<dbReference type="InterPro" id="IPR050275">
    <property type="entry name" value="PGM_Phosphatase"/>
</dbReference>
<gene>
    <name evidence="3" type="ORF">B0W44_12465</name>
</gene>
<dbReference type="EMBL" id="CP019699">
    <property type="protein sequence ID" value="AQS56451.1"/>
    <property type="molecule type" value="Genomic_DNA"/>
</dbReference>
<evidence type="ECO:0000313" key="4">
    <source>
        <dbReference type="Proteomes" id="UP000188603"/>
    </source>
</evidence>
<feature type="binding site" evidence="2">
    <location>
        <position position="58"/>
    </location>
    <ligand>
        <name>substrate</name>
    </ligand>
</feature>
<evidence type="ECO:0000256" key="2">
    <source>
        <dbReference type="PIRSR" id="PIRSR613078-2"/>
    </source>
</evidence>
<evidence type="ECO:0008006" key="5">
    <source>
        <dbReference type="Google" id="ProtNLM"/>
    </source>
</evidence>
<dbReference type="SUPFAM" id="SSF53254">
    <property type="entry name" value="Phosphoglycerate mutase-like"/>
    <property type="match status" value="1"/>
</dbReference>
<dbReference type="Pfam" id="PF00300">
    <property type="entry name" value="His_Phos_1"/>
    <property type="match status" value="1"/>
</dbReference>
<keyword evidence="4" id="KW-1185">Reference proteome</keyword>
<name>A0A1U9K8V2_9BACL</name>
<dbReference type="OrthoDB" id="9782128at2"/>
<feature type="binding site" evidence="2">
    <location>
        <begin position="8"/>
        <end position="15"/>
    </location>
    <ligand>
        <name>substrate</name>
    </ligand>
</feature>
<dbReference type="RefSeq" id="WP_077720314.1">
    <property type="nucleotide sequence ID" value="NZ_CP019699.1"/>
</dbReference>
<feature type="active site" description="Proton donor/acceptor" evidence="1">
    <location>
        <position position="82"/>
    </location>
</feature>
<dbReference type="PANTHER" id="PTHR48100">
    <property type="entry name" value="BROAD-SPECIFICITY PHOSPHATASE YOR283W-RELATED"/>
    <property type="match status" value="1"/>
</dbReference>
<dbReference type="AlphaFoldDB" id="A0A1U9K8V2"/>
<dbReference type="PANTHER" id="PTHR48100:SF59">
    <property type="entry name" value="ADENOSYLCOBALAMIN_ALPHA-RIBAZOLE PHOSPHATASE"/>
    <property type="match status" value="1"/>
</dbReference>
<dbReference type="Proteomes" id="UP000188603">
    <property type="component" value="Chromosome"/>
</dbReference>
<dbReference type="KEGG" id="ntr:B0W44_12465"/>
<dbReference type="SMART" id="SM00855">
    <property type="entry name" value="PGAM"/>
    <property type="match status" value="1"/>
</dbReference>
<dbReference type="InterPro" id="IPR029033">
    <property type="entry name" value="His_PPase_superfam"/>
</dbReference>
<organism evidence="3 4">
    <name type="scientific">Novibacillus thermophilus</name>
    <dbReference type="NCBI Taxonomy" id="1471761"/>
    <lineage>
        <taxon>Bacteria</taxon>
        <taxon>Bacillati</taxon>
        <taxon>Bacillota</taxon>
        <taxon>Bacilli</taxon>
        <taxon>Bacillales</taxon>
        <taxon>Thermoactinomycetaceae</taxon>
        <taxon>Novibacillus</taxon>
    </lineage>
</organism>
<reference evidence="3 4" key="1">
    <citation type="journal article" date="2015" name="Int. J. Syst. Evol. Microbiol.">
        <title>Novibacillus thermophilus gen. nov., sp. nov., a Gram-staining-negative and moderately thermophilic member of the family Thermoactinomycetaceae.</title>
        <authorList>
            <person name="Yang G."/>
            <person name="Chen J."/>
            <person name="Zhou S."/>
        </authorList>
    </citation>
    <scope>NUCLEOTIDE SEQUENCE [LARGE SCALE GENOMIC DNA]</scope>
    <source>
        <strain evidence="3 4">SG-1</strain>
    </source>
</reference>
<proteinExistence type="predicted"/>
<dbReference type="CDD" id="cd07067">
    <property type="entry name" value="HP_PGM_like"/>
    <property type="match status" value="1"/>
</dbReference>
<dbReference type="GO" id="GO:0005737">
    <property type="term" value="C:cytoplasm"/>
    <property type="evidence" value="ECO:0007669"/>
    <property type="project" value="TreeGrafter"/>
</dbReference>
<evidence type="ECO:0000313" key="3">
    <source>
        <dbReference type="EMBL" id="AQS56451.1"/>
    </source>
</evidence>
<protein>
    <recommendedName>
        <fullName evidence="5">Histidine phosphatase family protein</fullName>
    </recommendedName>
</protein>
<dbReference type="InterPro" id="IPR013078">
    <property type="entry name" value="His_Pase_superF_clade-1"/>
</dbReference>